<keyword evidence="2" id="KW-1185">Reference proteome</keyword>
<gene>
    <name evidence="1" type="ORF">O185_09735</name>
</gene>
<evidence type="ECO:0000313" key="2">
    <source>
        <dbReference type="Proteomes" id="UP000017133"/>
    </source>
</evidence>
<organism evidence="1 2">
    <name type="scientific">Photorhabdus temperata J3</name>
    <dbReference type="NCBI Taxonomy" id="1389415"/>
    <lineage>
        <taxon>Bacteria</taxon>
        <taxon>Pseudomonadati</taxon>
        <taxon>Pseudomonadota</taxon>
        <taxon>Gammaproteobacteria</taxon>
        <taxon>Enterobacterales</taxon>
        <taxon>Morganellaceae</taxon>
        <taxon>Photorhabdus</taxon>
    </lineage>
</organism>
<dbReference type="AlphaFoldDB" id="U7R191"/>
<dbReference type="EMBL" id="AXDT01000082">
    <property type="protein sequence ID" value="ERT13305.1"/>
    <property type="molecule type" value="Genomic_DNA"/>
</dbReference>
<sequence>MIIDSITSLRSLSSGFFGCKFWMIKTVFYKPLLAE</sequence>
<dbReference type="Proteomes" id="UP000017133">
    <property type="component" value="Unassembled WGS sequence"/>
</dbReference>
<reference evidence="1 2" key="1">
    <citation type="submission" date="2013-10" db="EMBL/GenBank/DDBJ databases">
        <title>Whole Genome Shotgun Sequence of Photorhabdus temperata J3.</title>
        <authorList>
            <person name="Park G.-S."/>
            <person name="Hong S.-J."/>
            <person name="Shin J.-H."/>
        </authorList>
    </citation>
    <scope>NUCLEOTIDE SEQUENCE [LARGE SCALE GENOMIC DNA]</scope>
    <source>
        <strain evidence="1 2">J3</strain>
    </source>
</reference>
<proteinExistence type="predicted"/>
<comment type="caution">
    <text evidence="1">The sequence shown here is derived from an EMBL/GenBank/DDBJ whole genome shotgun (WGS) entry which is preliminary data.</text>
</comment>
<protein>
    <submittedName>
        <fullName evidence="1">Uncharacterized protein</fullName>
    </submittedName>
</protein>
<accession>U7R191</accession>
<evidence type="ECO:0000313" key="1">
    <source>
        <dbReference type="EMBL" id="ERT13305.1"/>
    </source>
</evidence>
<name>U7R191_PHOTE</name>